<dbReference type="GO" id="GO:0031417">
    <property type="term" value="C:NatC complex"/>
    <property type="evidence" value="ECO:0007669"/>
    <property type="project" value="InterPro"/>
</dbReference>
<dbReference type="AlphaFoldDB" id="A0A507D061"/>
<feature type="domain" description="Sm" evidence="1">
    <location>
        <begin position="172"/>
        <end position="236"/>
    </location>
</feature>
<feature type="non-terminal residue" evidence="2">
    <location>
        <position position="1"/>
    </location>
</feature>
<evidence type="ECO:0000313" key="3">
    <source>
        <dbReference type="Proteomes" id="UP000320475"/>
    </source>
</evidence>
<dbReference type="InterPro" id="IPR050914">
    <property type="entry name" value="snRNP_SmB/NAA38-like"/>
</dbReference>
<dbReference type="PANTHER" id="PTHR10701:SF5">
    <property type="entry name" value="N-ALPHA-ACETYLTRANSFERASE 38, NATC AUXILIARY SUBUNIT"/>
    <property type="match status" value="1"/>
</dbReference>
<dbReference type="SMART" id="SM00651">
    <property type="entry name" value="Sm"/>
    <property type="match status" value="1"/>
</dbReference>
<dbReference type="Pfam" id="PF01423">
    <property type="entry name" value="LSM"/>
    <property type="match status" value="1"/>
</dbReference>
<dbReference type="SUPFAM" id="SSF50182">
    <property type="entry name" value="Sm-like ribonucleoproteins"/>
    <property type="match status" value="1"/>
</dbReference>
<dbReference type="InterPro" id="IPR010920">
    <property type="entry name" value="LSM_dom_sf"/>
</dbReference>
<name>A0A507D061_9FUNG</name>
<organism evidence="2 3">
    <name type="scientific">Synchytrium endobioticum</name>
    <dbReference type="NCBI Taxonomy" id="286115"/>
    <lineage>
        <taxon>Eukaryota</taxon>
        <taxon>Fungi</taxon>
        <taxon>Fungi incertae sedis</taxon>
        <taxon>Chytridiomycota</taxon>
        <taxon>Chytridiomycota incertae sedis</taxon>
        <taxon>Chytridiomycetes</taxon>
        <taxon>Synchytriales</taxon>
        <taxon>Synchytriaceae</taxon>
        <taxon>Synchytrium</taxon>
    </lineage>
</organism>
<sequence length="295" mass="33770">PVKCDCKTETRYEKPASIDFKNVQYEKEYKGFTGGYGVARRYYQEKYRRMEGGAKKASKGEWDMVINKMLEVVDCTTGRRVQDGRNVVVAFGTGEFESQKSRHTVFLKYFVNRVSSLGFRIVRVDVYFTSKNVQDLIPIDCSLPMAAHSPVIKDKLDASDPPKHHASTPNIEQVRSYLHHKCRVTISDGREFVGYFVCVDKQKNMILSATEEHIQGTTRHVGLVMIPGPHLRKWEVLHLADDDDDNDEPSSMISRKGTGAKFSPCGLVLFAQFEVYRFNEQCHSRFPIMPLLIHH</sequence>
<dbReference type="InterPro" id="IPR001163">
    <property type="entry name" value="Sm_dom_euk/arc"/>
</dbReference>
<protein>
    <recommendedName>
        <fullName evidence="1">Sm domain-containing protein</fullName>
    </recommendedName>
</protein>
<dbReference type="PANTHER" id="PTHR10701">
    <property type="entry name" value="SMALL NUCLEAR RIBONUCLEOPROTEIN-ASSOCIATED PROTEIN B AND N"/>
    <property type="match status" value="1"/>
</dbReference>
<evidence type="ECO:0000313" key="2">
    <source>
        <dbReference type="EMBL" id="TPX44785.1"/>
    </source>
</evidence>
<dbReference type="InterPro" id="IPR034110">
    <property type="entry name" value="LSMD1_Sm"/>
</dbReference>
<evidence type="ECO:0000259" key="1">
    <source>
        <dbReference type="SMART" id="SM00651"/>
    </source>
</evidence>
<proteinExistence type="predicted"/>
<dbReference type="CDD" id="cd06168">
    <property type="entry name" value="LSMD1"/>
    <property type="match status" value="1"/>
</dbReference>
<gene>
    <name evidence="2" type="ORF">SeLEV6574_g04286</name>
</gene>
<comment type="caution">
    <text evidence="2">The sequence shown here is derived from an EMBL/GenBank/DDBJ whole genome shotgun (WGS) entry which is preliminary data.</text>
</comment>
<dbReference type="Proteomes" id="UP000320475">
    <property type="component" value="Unassembled WGS sequence"/>
</dbReference>
<dbReference type="OrthoDB" id="368909at2759"/>
<reference evidence="2 3" key="1">
    <citation type="journal article" date="2019" name="Sci. Rep.">
        <title>Comparative genomics of chytrid fungi reveal insights into the obligate biotrophic and pathogenic lifestyle of Synchytrium endobioticum.</title>
        <authorList>
            <person name="van de Vossenberg B.T.L.H."/>
            <person name="Warris S."/>
            <person name="Nguyen H.D.T."/>
            <person name="van Gent-Pelzer M.P.E."/>
            <person name="Joly D.L."/>
            <person name="van de Geest H.C."/>
            <person name="Bonants P.J.M."/>
            <person name="Smith D.S."/>
            <person name="Levesque C.A."/>
            <person name="van der Lee T.A.J."/>
        </authorList>
    </citation>
    <scope>NUCLEOTIDE SEQUENCE [LARGE SCALE GENOMIC DNA]</scope>
    <source>
        <strain evidence="2 3">LEV6574</strain>
    </source>
</reference>
<dbReference type="EMBL" id="QEAM01000168">
    <property type="protein sequence ID" value="TPX44785.1"/>
    <property type="molecule type" value="Genomic_DNA"/>
</dbReference>
<dbReference type="Gene3D" id="2.30.30.100">
    <property type="match status" value="1"/>
</dbReference>
<dbReference type="VEuPathDB" id="FungiDB:SeMB42_g05195"/>
<accession>A0A507D061</accession>